<accession>A0A183L9V6</accession>
<dbReference type="EMBL" id="UZAI01000108">
    <property type="protein sequence ID" value="VDO48659.1"/>
    <property type="molecule type" value="Genomic_DNA"/>
</dbReference>
<gene>
    <name evidence="1" type="ORF">SMRZ_LOCUS581</name>
</gene>
<dbReference type="Pfam" id="PF20049">
    <property type="entry name" value="DUF6451"/>
    <property type="match status" value="1"/>
</dbReference>
<dbReference type="AlphaFoldDB" id="A0A183L9V6"/>
<sequence length="210" mass="24434">MLTLSLNSREDVTTEHNYRTNKWLPGLSRRFLASGPQHTQREMIFRYNTTNTNQITRDGEALEHVKTLTYLARIMDIHGRSDTDVKAWISKARAPYLLLKNIWNSKQLSTNTNVRILNTNIKTVLLYGVDTWTIMKAIIQMIQVFTNSCLHNILHIRWSDTISNNLLWERTNQIRVEDEIKKNCWKWIGHTLRIALNCVTGQAPTCDPQG</sequence>
<dbReference type="PANTHER" id="PTHR47027:SF25">
    <property type="entry name" value="REVERSE TRANSCRIPTASE DOMAIN-CONTAINING PROTEIN"/>
    <property type="match status" value="1"/>
</dbReference>
<organism evidence="1 2">
    <name type="scientific">Schistosoma margrebowiei</name>
    <dbReference type="NCBI Taxonomy" id="48269"/>
    <lineage>
        <taxon>Eukaryota</taxon>
        <taxon>Metazoa</taxon>
        <taxon>Spiralia</taxon>
        <taxon>Lophotrochozoa</taxon>
        <taxon>Platyhelminthes</taxon>
        <taxon>Trematoda</taxon>
        <taxon>Digenea</taxon>
        <taxon>Strigeidida</taxon>
        <taxon>Schistosomatoidea</taxon>
        <taxon>Schistosomatidae</taxon>
        <taxon>Schistosoma</taxon>
    </lineage>
</organism>
<reference evidence="1 2" key="1">
    <citation type="submission" date="2018-11" db="EMBL/GenBank/DDBJ databases">
        <authorList>
            <consortium name="Pathogen Informatics"/>
        </authorList>
    </citation>
    <scope>NUCLEOTIDE SEQUENCE [LARGE SCALE GENOMIC DNA]</scope>
    <source>
        <strain evidence="1 2">Zambia</strain>
    </source>
</reference>
<dbReference type="InterPro" id="IPR045609">
    <property type="entry name" value="DUF6451"/>
</dbReference>
<keyword evidence="2" id="KW-1185">Reference proteome</keyword>
<protein>
    <submittedName>
        <fullName evidence="1">Uncharacterized protein</fullName>
    </submittedName>
</protein>
<dbReference type="PANTHER" id="PTHR47027">
    <property type="entry name" value="REVERSE TRANSCRIPTASE DOMAIN-CONTAINING PROTEIN"/>
    <property type="match status" value="1"/>
</dbReference>
<dbReference type="Proteomes" id="UP000277204">
    <property type="component" value="Unassembled WGS sequence"/>
</dbReference>
<proteinExistence type="predicted"/>
<name>A0A183L9V6_9TREM</name>
<evidence type="ECO:0000313" key="1">
    <source>
        <dbReference type="EMBL" id="VDO48659.1"/>
    </source>
</evidence>
<evidence type="ECO:0000313" key="2">
    <source>
        <dbReference type="Proteomes" id="UP000277204"/>
    </source>
</evidence>